<evidence type="ECO:0000259" key="1">
    <source>
        <dbReference type="Pfam" id="PF20178"/>
    </source>
</evidence>
<dbReference type="EMBL" id="CP056030">
    <property type="protein sequence ID" value="QKZ06697.1"/>
    <property type="molecule type" value="Genomic_DNA"/>
</dbReference>
<sequence>MFDLYSLSGQVTRLAPLAGSVSRQFCSRPRLLDVARDVLAQQLATCYPTLSFDLTRLCLITPGRQGAAGYTHRLLTDVLMQRYLDSDNLALVPGYHFFSHQPDAQHPPAVAVKVPQVQGILNEWGPQLLQAYAQALCDYWDEVQPQGGNRWKWLAVWLQTRLKRCVDRQVRDASLDHDEAATATLLVSMPDAQHRGQYQGDALRASLISLQAPVAVEGHAQAAQMTHALIIQRHLSREGRDVVLLYTPVKGVQVFASLDALTQAFAHELAAQVADRPLRMALYEPVENVFEVQAQAILEQQLAAVQVVGAHCRSEPGDAAELQRQVERVTCLFELDSAEEVAQLQAVQAALPAWLVGAAEADRRIFSIYLAELGMLRDQRHGAGMLDGIPGIVPFARQAVQQIIAKHHPEAPATLQDDIEVHLLTTPDALMSIVDGGHRTLTDQQISLAELALDNLSGRPRGHLIIQARKGASLPAWVDTAAIEALVTEADVGTAYIRLLSEKLKDNRHEAAGRQADFAAQLARQLPMVALENKVRQLQGFTADGYRYVAELMANPDAPSVDGRAISLQRLGFKAAPDYHPDFVHSMYLIVALDGQGPCVLYRPLFAEPLMQFDSMDALLQAIVEPGLLQRSVLDWLEPGTVSRYASGGFLEPHIVRFGQGSEFAPVLKPAPATLACQPVSSPLLAYLYEQNVEALITVARRQSMSSSDSRWVSYKALGWTLFNALLPVFSGPLATAGWLVQAMASLDIALQANSRGDDDATSDVITDLFFNVALVLLAHGVPRMPWIKAFNPRPGATPALGVGEVLQAPALQAEGVGTQLSFSWSRAAQQLTSEDRARLASYQVRPPSAALQPVPHGALQGLYEDGGRWLAKLDGHFFQISLEGEQPRIIDPAHPDLPGPWLERDEINRWRLDLSLRLRGGSPNRSIAQKRRENQARREACGVVIDSYNQNRTEMNVKVNVLIRKIGMAQSRGDEALVGSLRERLSDDITPYLQALRDTLAAISELNVLEPAADRSRQQAELLGVAWQLGNEELFNLRMKSHVINREAYPLQATLQEDGLDAGQARLLFDFVQRSTALLDRQIALSKEVQGWRAQLERLPLEGDRVLKTLKGNEVSQVPLQCWMGMLIDGLGLLAIRHITSQGALCDRFANAVVESVRVAAQSHGTLQQSAEYTLNDRVEVLNSVDQQLTAAQEALAYYRELEGVTWDETAMARLDQLIAELRHLAQGDLVPLVREQLKMTRKQRAQARHASIIVTARRGVVVGRRRPVPAAGQPETFEVVDSVEQKVLASFQQDTLAGTWSEVPVPAPAMAKSLNVIAKKGHALFTAADKEVVDAWRQVGKGYIPAEVEEQLLICARQLNEQADAIDRFLTHSNETDHSLPGHESAEARAKAWREKAAQLVREGRLVRIDMTKRQAPTLPRVAYLLGEKAIRIRRTGERKALKKGRDFLQEYEIADLDGTALWYAHFHYSQARSLPSTYERAHLKTAAQRRDGVNRQMAQEAAGEEVIAILRSRIEGPLDHIFLDLET</sequence>
<name>A0A7D5DAD3_9PSED</name>
<keyword evidence="3" id="KW-1185">Reference proteome</keyword>
<evidence type="ECO:0000313" key="3">
    <source>
        <dbReference type="Proteomes" id="UP000509568"/>
    </source>
</evidence>
<gene>
    <name evidence="2" type="ORF">HWQ56_24140</name>
</gene>
<accession>A0A7D5DAD3</accession>
<dbReference type="RefSeq" id="WP_176571954.1">
    <property type="nucleotide sequence ID" value="NZ_CP056030.1"/>
</dbReference>
<reference evidence="2 3" key="1">
    <citation type="submission" date="2020-06" db="EMBL/GenBank/DDBJ databases">
        <title>Pseudomonas eucalypticola sp. nov., an endophyte of Eucalyptus dunnii leaves with biocontrol ability of eucalyptus leaf blight.</title>
        <authorList>
            <person name="Liu Y."/>
            <person name="Song Z."/>
            <person name="Zeng H."/>
            <person name="Lu M."/>
            <person name="Wang X."/>
            <person name="Lian X."/>
            <person name="Zhang Q."/>
        </authorList>
    </citation>
    <scope>NUCLEOTIDE SEQUENCE [LARGE SCALE GENOMIC DNA]</scope>
    <source>
        <strain evidence="2 3">NP-1</strain>
    </source>
</reference>
<protein>
    <recommendedName>
        <fullName evidence="1">Dermonecrotic toxin N-terminal domain-containing protein</fullName>
    </recommendedName>
</protein>
<dbReference type="KEGG" id="pez:HWQ56_24140"/>
<dbReference type="InterPro" id="IPR046673">
    <property type="entry name" value="ToxA_N"/>
</dbReference>
<dbReference type="Pfam" id="PF20178">
    <property type="entry name" value="ToxA_N"/>
    <property type="match status" value="1"/>
</dbReference>
<evidence type="ECO:0000313" key="2">
    <source>
        <dbReference type="EMBL" id="QKZ06697.1"/>
    </source>
</evidence>
<dbReference type="Proteomes" id="UP000509568">
    <property type="component" value="Chromosome"/>
</dbReference>
<organism evidence="2 3">
    <name type="scientific">Pseudomonas eucalypticola</name>
    <dbReference type="NCBI Taxonomy" id="2599595"/>
    <lineage>
        <taxon>Bacteria</taxon>
        <taxon>Pseudomonadati</taxon>
        <taxon>Pseudomonadota</taxon>
        <taxon>Gammaproteobacteria</taxon>
        <taxon>Pseudomonadales</taxon>
        <taxon>Pseudomonadaceae</taxon>
        <taxon>Pseudomonas</taxon>
    </lineage>
</organism>
<proteinExistence type="predicted"/>
<feature type="domain" description="Dermonecrotic toxin N-terminal" evidence="1">
    <location>
        <begin position="386"/>
        <end position="624"/>
    </location>
</feature>